<reference evidence="3 4" key="1">
    <citation type="journal article" date="2020" name="Int. J. Syst. Evol. Microbiol.">
        <title>Reclassification of Streptomyces castelarensis and Streptomyces sporoclivatus as later heterotypic synonyms of Streptomyces antimycoticus.</title>
        <authorList>
            <person name="Komaki H."/>
            <person name="Tamura T."/>
        </authorList>
    </citation>
    <scope>NUCLEOTIDE SEQUENCE [LARGE SCALE GENOMIC DNA]</scope>
    <source>
        <strain evidence="3 4">NBRC 13459</strain>
    </source>
</reference>
<sequence>MGSMRMSVAVVTGAGRGLGLRIATALAGRGHRVVAVDIDEDGAKGAAAAVGGRGFGCDVADRDAVRELAERVGPVDLLVNNAGIWRFGPLLDLGRADVVDVVNVNLLGTLWCVQAFAPGMADGGGGAIVNLSSGAARMHSAGTGVYPVTKNAIEALTVQLAVELGPERIRVNAVAPGSILTEATARILGPAERAERDRTIPAGRMGRPEDISEAVAYLASDAAQYVTGQVLYVDGGLTSGRVAAP</sequence>
<dbReference type="CDD" id="cd05233">
    <property type="entry name" value="SDR_c"/>
    <property type="match status" value="1"/>
</dbReference>
<dbReference type="SUPFAM" id="SSF51735">
    <property type="entry name" value="NAD(P)-binding Rossmann-fold domains"/>
    <property type="match status" value="1"/>
</dbReference>
<protein>
    <submittedName>
        <fullName evidence="3">Oxidoreductase</fullName>
    </submittedName>
</protein>
<keyword evidence="2" id="KW-0560">Oxidoreductase</keyword>
<keyword evidence="4" id="KW-1185">Reference proteome</keyword>
<dbReference type="FunFam" id="3.40.50.720:FF:000084">
    <property type="entry name" value="Short-chain dehydrogenase reductase"/>
    <property type="match status" value="1"/>
</dbReference>
<organism evidence="3 4">
    <name type="scientific">Streptomyces violaceusniger</name>
    <dbReference type="NCBI Taxonomy" id="68280"/>
    <lineage>
        <taxon>Bacteria</taxon>
        <taxon>Bacillati</taxon>
        <taxon>Actinomycetota</taxon>
        <taxon>Actinomycetes</taxon>
        <taxon>Kitasatosporales</taxon>
        <taxon>Streptomycetaceae</taxon>
        <taxon>Streptomyces</taxon>
        <taxon>Streptomyces violaceusniger group</taxon>
    </lineage>
</organism>
<dbReference type="NCBIfam" id="NF005559">
    <property type="entry name" value="PRK07231.1"/>
    <property type="match status" value="1"/>
</dbReference>
<dbReference type="Gene3D" id="3.40.50.720">
    <property type="entry name" value="NAD(P)-binding Rossmann-like Domain"/>
    <property type="match status" value="1"/>
</dbReference>
<comment type="caution">
    <text evidence="3">The sequence shown here is derived from an EMBL/GenBank/DDBJ whole genome shotgun (WGS) entry which is preliminary data.</text>
</comment>
<proteinExistence type="inferred from homology"/>
<dbReference type="InterPro" id="IPR036291">
    <property type="entry name" value="NAD(P)-bd_dom_sf"/>
</dbReference>
<dbReference type="Pfam" id="PF13561">
    <property type="entry name" value="adh_short_C2"/>
    <property type="match status" value="1"/>
</dbReference>
<dbReference type="AlphaFoldDB" id="A0A4D4LBK2"/>
<evidence type="ECO:0000256" key="2">
    <source>
        <dbReference type="ARBA" id="ARBA00023002"/>
    </source>
</evidence>
<accession>A0A4D4LBK2</accession>
<gene>
    <name evidence="3" type="ORF">SVIO_095640</name>
</gene>
<dbReference type="InterPro" id="IPR002347">
    <property type="entry name" value="SDR_fam"/>
</dbReference>
<comment type="similarity">
    <text evidence="1">Belongs to the short-chain dehydrogenases/reductases (SDR) family.</text>
</comment>
<dbReference type="PROSITE" id="PS00061">
    <property type="entry name" value="ADH_SHORT"/>
    <property type="match status" value="1"/>
</dbReference>
<dbReference type="PRINTS" id="PR00080">
    <property type="entry name" value="SDRFAMILY"/>
</dbReference>
<dbReference type="Proteomes" id="UP000301309">
    <property type="component" value="Unassembled WGS sequence"/>
</dbReference>
<dbReference type="OrthoDB" id="4481821at2"/>
<name>A0A4D4LBK2_STRVO</name>
<dbReference type="GO" id="GO:0030497">
    <property type="term" value="P:fatty acid elongation"/>
    <property type="evidence" value="ECO:0007669"/>
    <property type="project" value="TreeGrafter"/>
</dbReference>
<dbReference type="PRINTS" id="PR00081">
    <property type="entry name" value="GDHRDH"/>
</dbReference>
<dbReference type="EMBL" id="BJHW01000002">
    <property type="protein sequence ID" value="GDY58941.1"/>
    <property type="molecule type" value="Genomic_DNA"/>
</dbReference>
<dbReference type="InterPro" id="IPR020904">
    <property type="entry name" value="Sc_DH/Rdtase_CS"/>
</dbReference>
<dbReference type="GO" id="GO:0016616">
    <property type="term" value="F:oxidoreductase activity, acting on the CH-OH group of donors, NAD or NADP as acceptor"/>
    <property type="evidence" value="ECO:0007669"/>
    <property type="project" value="TreeGrafter"/>
</dbReference>
<dbReference type="PANTHER" id="PTHR42760:SF40">
    <property type="entry name" value="3-OXOACYL-[ACYL-CARRIER-PROTEIN] REDUCTASE, CHLOROPLASTIC"/>
    <property type="match status" value="1"/>
</dbReference>
<evidence type="ECO:0000313" key="3">
    <source>
        <dbReference type="EMBL" id="GDY58941.1"/>
    </source>
</evidence>
<dbReference type="PANTHER" id="PTHR42760">
    <property type="entry name" value="SHORT-CHAIN DEHYDROGENASES/REDUCTASES FAMILY MEMBER"/>
    <property type="match status" value="1"/>
</dbReference>
<evidence type="ECO:0000256" key="1">
    <source>
        <dbReference type="ARBA" id="ARBA00006484"/>
    </source>
</evidence>
<evidence type="ECO:0000313" key="4">
    <source>
        <dbReference type="Proteomes" id="UP000301309"/>
    </source>
</evidence>